<organism evidence="1 2">
    <name type="scientific">Lysinibacillus contaminans</name>
    <dbReference type="NCBI Taxonomy" id="1293441"/>
    <lineage>
        <taxon>Bacteria</taxon>
        <taxon>Bacillati</taxon>
        <taxon>Bacillota</taxon>
        <taxon>Bacilli</taxon>
        <taxon>Bacillales</taxon>
        <taxon>Bacillaceae</taxon>
        <taxon>Lysinibacillus</taxon>
    </lineage>
</organism>
<evidence type="ECO:0000313" key="2">
    <source>
        <dbReference type="Proteomes" id="UP000050668"/>
    </source>
</evidence>
<name>A0ABR5JXL4_9BACI</name>
<reference evidence="2" key="1">
    <citation type="submission" date="2015-07" db="EMBL/GenBank/DDBJ databases">
        <title>Fjat-14205 dsm 2895.</title>
        <authorList>
            <person name="Liu B."/>
            <person name="Wang J."/>
            <person name="Zhu Y."/>
            <person name="Liu G."/>
            <person name="Chen Q."/>
            <person name="Chen Z."/>
            <person name="Lan J."/>
            <person name="Che J."/>
            <person name="Ge C."/>
            <person name="Shi H."/>
            <person name="Pan Z."/>
            <person name="Liu X."/>
        </authorList>
    </citation>
    <scope>NUCLEOTIDE SEQUENCE [LARGE SCALE GENOMIC DNA]</scope>
    <source>
        <strain evidence="2">DSM 25560</strain>
    </source>
</reference>
<keyword evidence="2" id="KW-1185">Reference proteome</keyword>
<sequence>MQVTFNPYINLGTVAIAKAKSNDSTFKIEEPVVDSKQADIELSRKKHAEFIQSSNAILQGTTPTQLVDTQTNSMTIENGVHYSLGKVNGKPLNGTPLTGGGFNSNFSLMLYCPPGSAGTPLTPEQLQSLRIHQSHSIEERQEANKLVGIFMDLVLIADGSFSTENVNDAEFAQNFPQFAAGIGLDLSKPFYINGKSFEFTNGELRVLASEE</sequence>
<dbReference type="RefSeq" id="WP_053584929.1">
    <property type="nucleotide sequence ID" value="NZ_LGRV01000005.1"/>
</dbReference>
<comment type="caution">
    <text evidence="1">The sequence shown here is derived from an EMBL/GenBank/DDBJ whole genome shotgun (WGS) entry which is preliminary data.</text>
</comment>
<evidence type="ECO:0000313" key="1">
    <source>
        <dbReference type="EMBL" id="KOS66972.1"/>
    </source>
</evidence>
<accession>A0ABR5JXL4</accession>
<gene>
    <name evidence="1" type="ORF">AEA09_15855</name>
</gene>
<proteinExistence type="predicted"/>
<protein>
    <submittedName>
        <fullName evidence="1">Uncharacterized protein</fullName>
    </submittedName>
</protein>
<dbReference type="EMBL" id="LGRV01000005">
    <property type="protein sequence ID" value="KOS66972.1"/>
    <property type="molecule type" value="Genomic_DNA"/>
</dbReference>
<dbReference type="Proteomes" id="UP000050668">
    <property type="component" value="Unassembled WGS sequence"/>
</dbReference>